<name>A0A7S1SKP1_9CHLO</name>
<evidence type="ECO:0000256" key="9">
    <source>
        <dbReference type="ARBA" id="ARBA00023136"/>
    </source>
</evidence>
<dbReference type="Gene3D" id="3.90.550.10">
    <property type="entry name" value="Spore Coat Polysaccharide Biosynthesis Protein SpsA, Chain A"/>
    <property type="match status" value="1"/>
</dbReference>
<proteinExistence type="inferred from homology"/>
<dbReference type="PANTHER" id="PTHR31646">
    <property type="entry name" value="ALPHA-1,2-MANNOSYLTRANSFERASE MNN2"/>
    <property type="match status" value="1"/>
</dbReference>
<reference evidence="12" key="1">
    <citation type="submission" date="2021-01" db="EMBL/GenBank/DDBJ databases">
        <authorList>
            <person name="Corre E."/>
            <person name="Pelletier E."/>
            <person name="Niang G."/>
            <person name="Scheremetjew M."/>
            <person name="Finn R."/>
            <person name="Kale V."/>
            <person name="Holt S."/>
            <person name="Cochrane G."/>
            <person name="Meng A."/>
            <person name="Brown T."/>
            <person name="Cohen L."/>
        </authorList>
    </citation>
    <scope>NUCLEOTIDE SEQUENCE</scope>
    <source>
        <strain evidence="12">PLY429</strain>
    </source>
</reference>
<dbReference type="PANTHER" id="PTHR31646:SF1">
    <property type="entry name" value="ALPHA-1,2-MANNOSYLTRANSFERASE MNN2"/>
    <property type="match status" value="1"/>
</dbReference>
<dbReference type="SUPFAM" id="SSF53448">
    <property type="entry name" value="Nucleotide-diphospho-sugar transferases"/>
    <property type="match status" value="1"/>
</dbReference>
<dbReference type="InterPro" id="IPR029044">
    <property type="entry name" value="Nucleotide-diphossugar_trans"/>
</dbReference>
<dbReference type="AlphaFoldDB" id="A0A7S1SKP1"/>
<dbReference type="Pfam" id="PF11051">
    <property type="entry name" value="Mannosyl_trans3"/>
    <property type="match status" value="2"/>
</dbReference>
<organism evidence="12">
    <name type="scientific">Tetraselmis chuii</name>
    <dbReference type="NCBI Taxonomy" id="63592"/>
    <lineage>
        <taxon>Eukaryota</taxon>
        <taxon>Viridiplantae</taxon>
        <taxon>Chlorophyta</taxon>
        <taxon>core chlorophytes</taxon>
        <taxon>Chlorodendrophyceae</taxon>
        <taxon>Chlorodendrales</taxon>
        <taxon>Chlorodendraceae</taxon>
        <taxon>Tetraselmis</taxon>
    </lineage>
</organism>
<evidence type="ECO:0000256" key="3">
    <source>
        <dbReference type="ARBA" id="ARBA00009105"/>
    </source>
</evidence>
<evidence type="ECO:0000256" key="1">
    <source>
        <dbReference type="ARBA" id="ARBA00004394"/>
    </source>
</evidence>
<evidence type="ECO:0000256" key="11">
    <source>
        <dbReference type="SAM" id="Phobius"/>
    </source>
</evidence>
<keyword evidence="7 11" id="KW-1133">Transmembrane helix</keyword>
<evidence type="ECO:0000256" key="7">
    <source>
        <dbReference type="ARBA" id="ARBA00022989"/>
    </source>
</evidence>
<comment type="similarity">
    <text evidence="3">Belongs to the MNN1/MNT family.</text>
</comment>
<evidence type="ECO:0000313" key="12">
    <source>
        <dbReference type="EMBL" id="CAD9201305.1"/>
    </source>
</evidence>
<accession>A0A7S1SKP1</accession>
<keyword evidence="5 11" id="KW-0812">Transmembrane</keyword>
<evidence type="ECO:0000256" key="4">
    <source>
        <dbReference type="ARBA" id="ARBA00022679"/>
    </source>
</evidence>
<dbReference type="EMBL" id="HBGG01007142">
    <property type="protein sequence ID" value="CAD9201305.1"/>
    <property type="molecule type" value="Transcribed_RNA"/>
</dbReference>
<comment type="subcellular location">
    <subcellularLocation>
        <location evidence="10">Endomembrane system</location>
        <topology evidence="10">Single-pass membrane protein</topology>
    </subcellularLocation>
    <subcellularLocation>
        <location evidence="1">Golgi apparatus membrane</location>
    </subcellularLocation>
    <subcellularLocation>
        <location evidence="2">Membrane</location>
        <topology evidence="2">Single-pass type II membrane protein</topology>
    </subcellularLocation>
</comment>
<keyword evidence="6" id="KW-0735">Signal-anchor</keyword>
<dbReference type="GO" id="GO:0046354">
    <property type="term" value="P:mannan biosynthetic process"/>
    <property type="evidence" value="ECO:0007669"/>
    <property type="project" value="TreeGrafter"/>
</dbReference>
<evidence type="ECO:0000256" key="8">
    <source>
        <dbReference type="ARBA" id="ARBA00023034"/>
    </source>
</evidence>
<evidence type="ECO:0000256" key="5">
    <source>
        <dbReference type="ARBA" id="ARBA00022692"/>
    </source>
</evidence>
<dbReference type="GO" id="GO:0000139">
    <property type="term" value="C:Golgi membrane"/>
    <property type="evidence" value="ECO:0007669"/>
    <property type="project" value="UniProtKB-SubCell"/>
</dbReference>
<evidence type="ECO:0000256" key="6">
    <source>
        <dbReference type="ARBA" id="ARBA00022968"/>
    </source>
</evidence>
<dbReference type="InterPro" id="IPR022751">
    <property type="entry name" value="Alpha_mannosyltransferase"/>
</dbReference>
<gene>
    <name evidence="12" type="ORF">TCHU04912_LOCUS3538</name>
</gene>
<evidence type="ECO:0000256" key="10">
    <source>
        <dbReference type="ARBA" id="ARBA00037847"/>
    </source>
</evidence>
<sequence length="544" mass="60316">MANSRTRKRIHDASRPYLDEEEGVSREDVKPASRGRRLYILRRISGVCIVGSAALWLILWISSSANEEWYRRALWGGDVYRRRGLCKGAGSLEEELAGVVPLEQGAAPSSQTLQQQAQAVAPTWRAVLDSLPPSAVIARIRKQMPLSENLRNGGRPPAWAVEVLQSSLAAWMAAPPPYPADAFSGRGVVITGGHLRYWSGALAAFASLRKQGCRLPFELWVLEPELPDLPPKIVKHFSDVMGVAVRVLPKDNLYGAAGYRAKVSAILSSSFEEVLFLDADNIPLGNACALFDEPLYKVAGALFWKDFWEAVPAEALKAITRTNASLTNTHESGQMVIDKRRGWRELLTAAHINFLGPGIYYPMLSGTTGEGDKETFPYGFLLWGHSFGVIEAGVVRVGRDGPAGWEGSGMLQHSPAGAPLFLHANAYKPNFLTLPDTIVPTVAHGSKFESHKQEMQRASGYDVEAFVHAVLRAVRCDEEVASYVYKELRWRIYWRAIHLKLMQVLRRARLTSSSNNPTFTSGYIGIRCSYMHNWRVKDPLSCPF</sequence>
<feature type="transmembrane region" description="Helical" evidence="11">
    <location>
        <begin position="40"/>
        <end position="61"/>
    </location>
</feature>
<keyword evidence="4" id="KW-0808">Transferase</keyword>
<dbReference type="GO" id="GO:0000026">
    <property type="term" value="F:alpha-1,2-mannosyltransferase activity"/>
    <property type="evidence" value="ECO:0007669"/>
    <property type="project" value="TreeGrafter"/>
</dbReference>
<keyword evidence="8" id="KW-0333">Golgi apparatus</keyword>
<protein>
    <submittedName>
        <fullName evidence="12">Uncharacterized protein</fullName>
    </submittedName>
</protein>
<evidence type="ECO:0000256" key="2">
    <source>
        <dbReference type="ARBA" id="ARBA00004606"/>
    </source>
</evidence>
<keyword evidence="9 11" id="KW-0472">Membrane</keyword>